<evidence type="ECO:0000256" key="1">
    <source>
        <dbReference type="SAM" id="MobiDB-lite"/>
    </source>
</evidence>
<evidence type="ECO:0000313" key="3">
    <source>
        <dbReference type="Proteomes" id="UP000287447"/>
    </source>
</evidence>
<feature type="compositionally biased region" description="Basic and acidic residues" evidence="1">
    <location>
        <begin position="10"/>
        <end position="20"/>
    </location>
</feature>
<accession>A0A437QW41</accession>
<feature type="region of interest" description="Disordered" evidence="1">
    <location>
        <begin position="1"/>
        <end position="49"/>
    </location>
</feature>
<sequence>MRRHHGRLPAADHREGADRRFGRRPAPGSRRNRCGCRKTRSMTPSDDLTKPAADRARFCYFRDQIPLSDQQLARARNALDIVRSFMETQKTLDGDGFTETSPLWTGVTDYAADLVAGEQAALERLRFLSWPFSGISLLHMATSPEVIGGPTDYSDPDASLASIEARGLDLEMSHALDAAEQFSALLPITLPQQMGEVGWLGPHGVVNLDTIAFSERIAMMANFGAIQHIMEQTRRHVVVEIGGGFGGIAYILKRALPNLHYVIVDLPSSLAFSAAYLSATRPDARIAFFDGRSEANLDKNDDFLFVPHYAWSDIVECLQHADLGLNTLSFAEMTEAQVDGYGQGLARLLPPDGLLFEQNFDDRRRGGLNVPDILSRYFDDVSPSETGPILRGVPKLWAPKAA</sequence>
<dbReference type="GO" id="GO:0008168">
    <property type="term" value="F:methyltransferase activity"/>
    <property type="evidence" value="ECO:0007669"/>
    <property type="project" value="UniProtKB-KW"/>
</dbReference>
<dbReference type="InterPro" id="IPR029063">
    <property type="entry name" value="SAM-dependent_MTases_sf"/>
</dbReference>
<dbReference type="SUPFAM" id="SSF53335">
    <property type="entry name" value="S-adenosyl-L-methionine-dependent methyltransferases"/>
    <property type="match status" value="1"/>
</dbReference>
<comment type="caution">
    <text evidence="2">The sequence shown here is derived from an EMBL/GenBank/DDBJ whole genome shotgun (WGS) entry which is preliminary data.</text>
</comment>
<organism evidence="2 3">
    <name type="scientific">Hwanghaeella grinnelliae</name>
    <dbReference type="NCBI Taxonomy" id="2500179"/>
    <lineage>
        <taxon>Bacteria</taxon>
        <taxon>Pseudomonadati</taxon>
        <taxon>Pseudomonadota</taxon>
        <taxon>Alphaproteobacteria</taxon>
        <taxon>Rhodospirillales</taxon>
        <taxon>Rhodospirillaceae</taxon>
        <taxon>Hwanghaeella</taxon>
    </lineage>
</organism>
<dbReference type="AlphaFoldDB" id="A0A437QW41"/>
<keyword evidence="3" id="KW-1185">Reference proteome</keyword>
<feature type="compositionally biased region" description="Basic residues" evidence="1">
    <location>
        <begin position="30"/>
        <end position="40"/>
    </location>
</feature>
<reference evidence="3" key="1">
    <citation type="submission" date="2019-01" db="EMBL/GenBank/DDBJ databases">
        <title>Gri0909 isolated from a small marine red alga.</title>
        <authorList>
            <person name="Kim J."/>
            <person name="Jeong S.E."/>
            <person name="Jeon C.O."/>
        </authorList>
    </citation>
    <scope>NUCLEOTIDE SEQUENCE [LARGE SCALE GENOMIC DNA]</scope>
    <source>
        <strain evidence="3">Gri0909</strain>
    </source>
</reference>
<dbReference type="NCBIfam" id="TIGR04371">
    <property type="entry name" value="methyltran_NanM"/>
    <property type="match status" value="1"/>
</dbReference>
<dbReference type="InterPro" id="IPR030807">
    <property type="entry name" value="Methyltran_NanM"/>
</dbReference>
<proteinExistence type="predicted"/>
<dbReference type="EMBL" id="SADE01000001">
    <property type="protein sequence ID" value="RVU38646.1"/>
    <property type="molecule type" value="Genomic_DNA"/>
</dbReference>
<gene>
    <name evidence="2" type="ORF">EOI86_05055</name>
</gene>
<dbReference type="Proteomes" id="UP000287447">
    <property type="component" value="Unassembled WGS sequence"/>
</dbReference>
<dbReference type="Gene3D" id="3.40.50.150">
    <property type="entry name" value="Vaccinia Virus protein VP39"/>
    <property type="match status" value="1"/>
</dbReference>
<dbReference type="GO" id="GO:0032259">
    <property type="term" value="P:methylation"/>
    <property type="evidence" value="ECO:0007669"/>
    <property type="project" value="UniProtKB-KW"/>
</dbReference>
<dbReference type="EC" id="2.1.1.-" evidence="2"/>
<protein>
    <submittedName>
        <fullName evidence="2">Putative sugar O-methyltransferase</fullName>
        <ecNumber evidence="2">2.1.1.-</ecNumber>
    </submittedName>
</protein>
<evidence type="ECO:0000313" key="2">
    <source>
        <dbReference type="EMBL" id="RVU38646.1"/>
    </source>
</evidence>
<keyword evidence="2" id="KW-0489">Methyltransferase</keyword>
<keyword evidence="2" id="KW-0808">Transferase</keyword>
<name>A0A437QW41_9PROT</name>